<dbReference type="GO" id="GO:0030983">
    <property type="term" value="F:mismatched DNA binding"/>
    <property type="evidence" value="ECO:0007669"/>
    <property type="project" value="InterPro"/>
</dbReference>
<dbReference type="GO" id="GO:0005524">
    <property type="term" value="F:ATP binding"/>
    <property type="evidence" value="ECO:0007669"/>
    <property type="project" value="UniProtKB-UniRule"/>
</dbReference>
<dbReference type="Gene3D" id="3.30.1370.110">
    <property type="match status" value="1"/>
</dbReference>
<evidence type="ECO:0000259" key="9">
    <source>
        <dbReference type="PROSITE" id="PS50828"/>
    </source>
</evidence>
<dbReference type="SUPFAM" id="SSF160443">
    <property type="entry name" value="SMR domain-like"/>
    <property type="match status" value="1"/>
</dbReference>
<dbReference type="Pfam" id="PF00488">
    <property type="entry name" value="MutS_V"/>
    <property type="match status" value="1"/>
</dbReference>
<dbReference type="Pfam" id="PF01713">
    <property type="entry name" value="Smr"/>
    <property type="match status" value="1"/>
</dbReference>
<keyword evidence="3 7" id="KW-0378">Hydrolase</keyword>
<dbReference type="GO" id="GO:0072344">
    <property type="term" value="P:rescue of stalled ribosome"/>
    <property type="evidence" value="ECO:0007669"/>
    <property type="project" value="UniProtKB-UniRule"/>
</dbReference>
<feature type="domain" description="Smr" evidence="9">
    <location>
        <begin position="717"/>
        <end position="792"/>
    </location>
</feature>
<evidence type="ECO:0000256" key="5">
    <source>
        <dbReference type="ARBA" id="ARBA00022884"/>
    </source>
</evidence>
<evidence type="ECO:0000256" key="6">
    <source>
        <dbReference type="ARBA" id="ARBA00023125"/>
    </source>
</evidence>
<reference evidence="10 11" key="1">
    <citation type="submission" date="2013-12" db="EMBL/GenBank/DDBJ databases">
        <title>Draft genome sequence of Caloranaerobacter sp. H53214.</title>
        <authorList>
            <person name="Jiang L.J."/>
            <person name="Shao Z.Z."/>
            <person name="Long M.N."/>
        </authorList>
    </citation>
    <scope>NUCLEOTIDE SEQUENCE [LARGE SCALE GENOMIC DNA]</scope>
    <source>
        <strain evidence="10 11">H53214</strain>
    </source>
</reference>
<dbReference type="RefSeq" id="WP_035163452.1">
    <property type="nucleotide sequence ID" value="NZ_AZTB01000029.1"/>
</dbReference>
<keyword evidence="6 7" id="KW-0238">DNA-binding</keyword>
<comment type="subunit">
    <text evidence="7">Homodimer. Binds to stalled ribosomes, contacting rRNA.</text>
</comment>
<dbReference type="InterPro" id="IPR046893">
    <property type="entry name" value="MSSS"/>
</dbReference>
<accession>A0A096CUV6</accession>
<dbReference type="SMART" id="SM00463">
    <property type="entry name" value="SMR"/>
    <property type="match status" value="1"/>
</dbReference>
<feature type="binding site" evidence="7">
    <location>
        <begin position="336"/>
        <end position="343"/>
    </location>
    <ligand>
        <name>ATP</name>
        <dbReference type="ChEBI" id="CHEBI:30616"/>
    </ligand>
</feature>
<dbReference type="InterPro" id="IPR027417">
    <property type="entry name" value="P-loop_NTPase"/>
</dbReference>
<dbReference type="InterPro" id="IPR036187">
    <property type="entry name" value="DNA_mismatch_repair_MutS_sf"/>
</dbReference>
<dbReference type="SMART" id="SM00533">
    <property type="entry name" value="MUTSd"/>
    <property type="match status" value="1"/>
</dbReference>
<dbReference type="STRING" id="1156417.Y919_06670"/>
<dbReference type="Pfam" id="PF20297">
    <property type="entry name" value="MSSS"/>
    <property type="match status" value="1"/>
</dbReference>
<protein>
    <recommendedName>
        <fullName evidence="7">Endonuclease MutS2</fullName>
        <ecNumber evidence="7">3.1.-.-</ecNumber>
    </recommendedName>
    <alternativeName>
        <fullName evidence="7">Ribosome-associated protein quality control-upstream factor</fullName>
        <shortName evidence="7">RQC-upstream factor</shortName>
        <shortName evidence="7">RqcU</shortName>
        <ecNumber evidence="7">3.6.4.-</ecNumber>
    </alternativeName>
</protein>
<dbReference type="CDD" id="cd06503">
    <property type="entry name" value="ATP-synt_Fo_b"/>
    <property type="match status" value="1"/>
</dbReference>
<evidence type="ECO:0000256" key="3">
    <source>
        <dbReference type="ARBA" id="ARBA00022801"/>
    </source>
</evidence>
<dbReference type="SUPFAM" id="SSF48334">
    <property type="entry name" value="DNA repair protein MutS, domain III"/>
    <property type="match status" value="1"/>
</dbReference>
<dbReference type="GO" id="GO:0006298">
    <property type="term" value="P:mismatch repair"/>
    <property type="evidence" value="ECO:0007669"/>
    <property type="project" value="InterPro"/>
</dbReference>
<keyword evidence="7" id="KW-0540">Nuclease</keyword>
<keyword evidence="8" id="KW-0175">Coiled coil</keyword>
<sequence>MNEKTLRVLEYDKIIDKLSEKAESSLGKELINKLKPSNNFFEVKKILEETDEAFKLIIKRGRPPLAGIHNIYAELKRAQIGASLSPGSLLKIADTLRASRRMSAFVKKSKEDKNSSYPIIEDMIDLLSTFKELEERIFESIISEEEISDNASHALRNIRRQIESKNGAIRNKLNSIINSSTYRKYLQESIITIRQDRYVVPVKQEYRANFPGLVHDQSASGATLFIEPMAVVELNNQLKELKLKEKAEIERILAELTNLVAERADKIKINVDILAKLDFIFAKAKLALEMEAVKPELNEEGYINIKKGRHPLIDKDKVVPIDIYIGRDFDTLVITGPNTGGKTVTLKTVGLLSLMGQSGLFIPADFGSQIAVFDKIFADIGDEQSIEQSLSTFSSHMTNIVEILKDAQSNNLILFDELGAGTDPTEGAALAMAILSYLHSIGAKTIATTHYSELKIYALTTEGVENASVEFDIETLSPTYRLLIGVPGKSNAFEISKRLGLQDFIIERAKDFISRENIEFEDVLAKIEKDRRIIEQNREETEKLKRDIDRLKQELDEKKAKLSKQREKLLFEAKQEAKKIIKEAKEEADSIIKQLREISIEIDKEKNKKIQEANDRLKNKLDDLQSELTEDLLNKKNKKPPKNLKPGDIVTLLNLNQTGTVISEPDKDGNLVVQVGIMKINVHISNLARAKNDELADESFGTRKIITSKAKYIKTELDLRGKTLEEALLDTDKYLDDAYIAGLKQVTIIHGKGTGVLRAGIKQLLKSHRHVKDFRLGSFGEGGTGVTIVELK</sequence>
<keyword evidence="1 7" id="KW-0699">rRNA-binding</keyword>
<dbReference type="GO" id="GO:0019843">
    <property type="term" value="F:rRNA binding"/>
    <property type="evidence" value="ECO:0007669"/>
    <property type="project" value="UniProtKB-UniRule"/>
</dbReference>
<dbReference type="SMART" id="SM00534">
    <property type="entry name" value="MUTSac"/>
    <property type="match status" value="1"/>
</dbReference>
<dbReference type="PANTHER" id="PTHR48466:SF2">
    <property type="entry name" value="OS10G0509000 PROTEIN"/>
    <property type="match status" value="1"/>
</dbReference>
<dbReference type="SUPFAM" id="SSF52540">
    <property type="entry name" value="P-loop containing nucleoside triphosphate hydrolases"/>
    <property type="match status" value="1"/>
</dbReference>
<dbReference type="InterPro" id="IPR036063">
    <property type="entry name" value="Smr_dom_sf"/>
</dbReference>
<dbReference type="GO" id="GO:0043023">
    <property type="term" value="F:ribosomal large subunit binding"/>
    <property type="evidence" value="ECO:0007669"/>
    <property type="project" value="UniProtKB-UniRule"/>
</dbReference>
<dbReference type="InterPro" id="IPR005747">
    <property type="entry name" value="MutS2"/>
</dbReference>
<evidence type="ECO:0000313" key="10">
    <source>
        <dbReference type="EMBL" id="KGG80344.1"/>
    </source>
</evidence>
<dbReference type="GO" id="GO:0140664">
    <property type="term" value="F:ATP-dependent DNA damage sensor activity"/>
    <property type="evidence" value="ECO:0007669"/>
    <property type="project" value="InterPro"/>
</dbReference>
<dbReference type="GO" id="GO:0016887">
    <property type="term" value="F:ATP hydrolysis activity"/>
    <property type="evidence" value="ECO:0007669"/>
    <property type="project" value="InterPro"/>
</dbReference>
<feature type="coiled-coil region" evidence="8">
    <location>
        <begin position="524"/>
        <end position="634"/>
    </location>
</feature>
<name>A0A096CUV6_9FIRM</name>
<keyword evidence="5 7" id="KW-0694">RNA-binding</keyword>
<dbReference type="GO" id="GO:0004519">
    <property type="term" value="F:endonuclease activity"/>
    <property type="evidence" value="ECO:0007669"/>
    <property type="project" value="UniProtKB-UniRule"/>
</dbReference>
<dbReference type="Gene3D" id="3.40.50.300">
    <property type="entry name" value="P-loop containing nucleotide triphosphate hydrolases"/>
    <property type="match status" value="1"/>
</dbReference>
<dbReference type="HAMAP" id="MF_00092">
    <property type="entry name" value="MutS2"/>
    <property type="match status" value="1"/>
</dbReference>
<keyword evidence="7" id="KW-0255">Endonuclease</keyword>
<dbReference type="EC" id="3.1.-.-" evidence="7"/>
<dbReference type="Proteomes" id="UP000029622">
    <property type="component" value="Unassembled WGS sequence"/>
</dbReference>
<dbReference type="InterPro" id="IPR000432">
    <property type="entry name" value="DNA_mismatch_repair_MutS_C"/>
</dbReference>
<comment type="function">
    <text evidence="7">Endonuclease that is involved in the suppression of homologous recombination and thus may have a key role in the control of bacterial genetic diversity.</text>
</comment>
<dbReference type="GO" id="GO:0045910">
    <property type="term" value="P:negative regulation of DNA recombination"/>
    <property type="evidence" value="ECO:0007669"/>
    <property type="project" value="InterPro"/>
</dbReference>
<dbReference type="PROSITE" id="PS50828">
    <property type="entry name" value="SMR"/>
    <property type="match status" value="1"/>
</dbReference>
<comment type="function">
    <text evidence="7">Acts as a ribosome collision sensor, splitting the ribosome into its 2 subunits. Detects stalled/collided 70S ribosomes which it binds and splits by an ATP-hydrolysis driven conformational change. Acts upstream of the ribosome quality control system (RQC), a ribosome-associated complex that mediates the extraction of incompletely synthesized nascent chains from stalled ribosomes and their subsequent degradation. Probably generates substrates for RQC.</text>
</comment>
<evidence type="ECO:0000256" key="4">
    <source>
        <dbReference type="ARBA" id="ARBA00022840"/>
    </source>
</evidence>
<comment type="similarity">
    <text evidence="7">Belongs to the DNA mismatch repair MutS family. MutS2 subfamily.</text>
</comment>
<dbReference type="PIRSF" id="PIRSF005814">
    <property type="entry name" value="MutS_YshD"/>
    <property type="match status" value="1"/>
</dbReference>
<evidence type="ECO:0000256" key="7">
    <source>
        <dbReference type="HAMAP-Rule" id="MF_00092"/>
    </source>
</evidence>
<dbReference type="CDD" id="cd03280">
    <property type="entry name" value="ABC_MutS2"/>
    <property type="match status" value="1"/>
</dbReference>
<dbReference type="InterPro" id="IPR002625">
    <property type="entry name" value="Smr_dom"/>
</dbReference>
<keyword evidence="4 7" id="KW-0067">ATP-binding</keyword>
<gene>
    <name evidence="7" type="primary">mutS2</name>
    <name evidence="7" type="synonym">rqcU</name>
    <name evidence="10" type="ORF">Y919_06670</name>
</gene>
<organism evidence="10 11">
    <name type="scientific">Caloranaerobacter azorensis H53214</name>
    <dbReference type="NCBI Taxonomy" id="1156417"/>
    <lineage>
        <taxon>Bacteria</taxon>
        <taxon>Bacillati</taxon>
        <taxon>Bacillota</taxon>
        <taxon>Tissierellia</taxon>
        <taxon>Tissierellales</taxon>
        <taxon>Thermohalobacteraceae</taxon>
        <taxon>Caloranaerobacter</taxon>
    </lineage>
</organism>
<dbReference type="NCBIfam" id="TIGR01069">
    <property type="entry name" value="mutS2"/>
    <property type="match status" value="1"/>
</dbReference>
<feature type="coiled-coil region" evidence="8">
    <location>
        <begin position="231"/>
        <end position="262"/>
    </location>
</feature>
<dbReference type="AlphaFoldDB" id="A0A096CUV6"/>
<dbReference type="EMBL" id="AZTB01000029">
    <property type="protein sequence ID" value="KGG80344.1"/>
    <property type="molecule type" value="Genomic_DNA"/>
</dbReference>
<proteinExistence type="inferred from homology"/>
<dbReference type="FunFam" id="3.40.50.300:FF:000830">
    <property type="entry name" value="Endonuclease MutS2"/>
    <property type="match status" value="1"/>
</dbReference>
<comment type="caution">
    <text evidence="10">The sequence shown here is derived from an EMBL/GenBank/DDBJ whole genome shotgun (WGS) entry which is preliminary data.</text>
</comment>
<dbReference type="PANTHER" id="PTHR48466">
    <property type="entry name" value="OS10G0509000 PROTEIN-RELATED"/>
    <property type="match status" value="1"/>
</dbReference>
<evidence type="ECO:0000256" key="8">
    <source>
        <dbReference type="SAM" id="Coils"/>
    </source>
</evidence>
<evidence type="ECO:0000256" key="2">
    <source>
        <dbReference type="ARBA" id="ARBA00022741"/>
    </source>
</evidence>
<keyword evidence="2 7" id="KW-0547">Nucleotide-binding</keyword>
<evidence type="ECO:0000313" key="11">
    <source>
        <dbReference type="Proteomes" id="UP000029622"/>
    </source>
</evidence>
<dbReference type="EC" id="3.6.4.-" evidence="7"/>
<evidence type="ECO:0000256" key="1">
    <source>
        <dbReference type="ARBA" id="ARBA00022730"/>
    </source>
</evidence>
<dbReference type="InterPro" id="IPR007696">
    <property type="entry name" value="DNA_mismatch_repair_MutS_core"/>
</dbReference>
<dbReference type="InterPro" id="IPR045076">
    <property type="entry name" value="MutS"/>
</dbReference>